<dbReference type="GO" id="GO:0042910">
    <property type="term" value="F:xenobiotic transmembrane transporter activity"/>
    <property type="evidence" value="ECO:0007669"/>
    <property type="project" value="InterPro"/>
</dbReference>
<sequence>MTVLTSLAIGFVLSLIFLFLRGSLAFIFTQSEEVAKAVSDLSSLLAFSLLLNSVHQLISGIPVGLALGILLSMQVKGVWIGMLFGTFVQTVVILTWKTDWDKQVTLARNLANKWLVRDVE</sequence>
<name>A0A978UEG2_ZIZJJ</name>
<evidence type="ECO:0000256" key="1">
    <source>
        <dbReference type="ARBA" id="ARBA00010199"/>
    </source>
</evidence>
<comment type="caution">
    <text evidence="3">The sequence shown here is derived from an EMBL/GenBank/DDBJ whole genome shotgun (WGS) entry which is preliminary data.</text>
</comment>
<evidence type="ECO:0000313" key="3">
    <source>
        <dbReference type="EMBL" id="KAH7513155.1"/>
    </source>
</evidence>
<proteinExistence type="inferred from homology"/>
<dbReference type="InterPro" id="IPR002528">
    <property type="entry name" value="MATE_fam"/>
</dbReference>
<accession>A0A978UEG2</accession>
<dbReference type="EMBL" id="JAEACU010000012">
    <property type="protein sequence ID" value="KAH7513155.1"/>
    <property type="molecule type" value="Genomic_DNA"/>
</dbReference>
<dbReference type="Pfam" id="PF01554">
    <property type="entry name" value="MatE"/>
    <property type="match status" value="1"/>
</dbReference>
<feature type="transmembrane region" description="Helical" evidence="2">
    <location>
        <begin position="78"/>
        <end position="96"/>
    </location>
</feature>
<keyword evidence="2" id="KW-0812">Transmembrane</keyword>
<organism evidence="3 4">
    <name type="scientific">Ziziphus jujuba var. spinosa</name>
    <dbReference type="NCBI Taxonomy" id="714518"/>
    <lineage>
        <taxon>Eukaryota</taxon>
        <taxon>Viridiplantae</taxon>
        <taxon>Streptophyta</taxon>
        <taxon>Embryophyta</taxon>
        <taxon>Tracheophyta</taxon>
        <taxon>Spermatophyta</taxon>
        <taxon>Magnoliopsida</taxon>
        <taxon>eudicotyledons</taxon>
        <taxon>Gunneridae</taxon>
        <taxon>Pentapetalae</taxon>
        <taxon>rosids</taxon>
        <taxon>fabids</taxon>
        <taxon>Rosales</taxon>
        <taxon>Rhamnaceae</taxon>
        <taxon>Paliureae</taxon>
        <taxon>Ziziphus</taxon>
    </lineage>
</organism>
<dbReference type="PANTHER" id="PTHR11206">
    <property type="entry name" value="MULTIDRUG RESISTANCE PROTEIN"/>
    <property type="match status" value="1"/>
</dbReference>
<dbReference type="Proteomes" id="UP000813462">
    <property type="component" value="Unassembled WGS sequence"/>
</dbReference>
<evidence type="ECO:0000313" key="4">
    <source>
        <dbReference type="Proteomes" id="UP000813462"/>
    </source>
</evidence>
<dbReference type="AlphaFoldDB" id="A0A978UEG2"/>
<evidence type="ECO:0000256" key="2">
    <source>
        <dbReference type="SAM" id="Phobius"/>
    </source>
</evidence>
<reference evidence="3" key="1">
    <citation type="journal article" date="2021" name="Front. Plant Sci.">
        <title>Chromosome-Scale Genome Assembly for Chinese Sour Jujube and Insights Into Its Genome Evolution and Domestication Signature.</title>
        <authorList>
            <person name="Shen L.-Y."/>
            <person name="Luo H."/>
            <person name="Wang X.-L."/>
            <person name="Wang X.-M."/>
            <person name="Qiu X.-J."/>
            <person name="Liu H."/>
            <person name="Zhou S.-S."/>
            <person name="Jia K.-H."/>
            <person name="Nie S."/>
            <person name="Bao Y.-T."/>
            <person name="Zhang R.-G."/>
            <person name="Yun Q.-Z."/>
            <person name="Chai Y.-H."/>
            <person name="Lu J.-Y."/>
            <person name="Li Y."/>
            <person name="Zhao S.-W."/>
            <person name="Mao J.-F."/>
            <person name="Jia S.-G."/>
            <person name="Mao Y.-M."/>
        </authorList>
    </citation>
    <scope>NUCLEOTIDE SEQUENCE</scope>
    <source>
        <strain evidence="3">AT0</strain>
        <tissue evidence="3">Leaf</tissue>
    </source>
</reference>
<keyword evidence="2" id="KW-1133">Transmembrane helix</keyword>
<dbReference type="GO" id="GO:0015297">
    <property type="term" value="F:antiporter activity"/>
    <property type="evidence" value="ECO:0007669"/>
    <property type="project" value="InterPro"/>
</dbReference>
<feature type="transmembrane region" description="Helical" evidence="2">
    <location>
        <begin position="49"/>
        <end position="71"/>
    </location>
</feature>
<gene>
    <name evidence="3" type="ORF">FEM48_Zijuj12G0166600</name>
</gene>
<dbReference type="GO" id="GO:0016020">
    <property type="term" value="C:membrane"/>
    <property type="evidence" value="ECO:0007669"/>
    <property type="project" value="InterPro"/>
</dbReference>
<protein>
    <submittedName>
        <fullName evidence="3">Uncharacterized protein</fullName>
    </submittedName>
</protein>
<keyword evidence="2" id="KW-0472">Membrane</keyword>
<comment type="similarity">
    <text evidence="1">Belongs to the multi antimicrobial extrusion (MATE) (TC 2.A.66.1) family.</text>
</comment>